<name>X1GMQ7_9ZZZZ</name>
<dbReference type="EMBL" id="BARU01023959">
    <property type="protein sequence ID" value="GAH59181.1"/>
    <property type="molecule type" value="Genomic_DNA"/>
</dbReference>
<comment type="caution">
    <text evidence="1">The sequence shown here is derived from an EMBL/GenBank/DDBJ whole genome shotgun (WGS) entry which is preliminary data.</text>
</comment>
<proteinExistence type="predicted"/>
<gene>
    <name evidence="1" type="ORF">S03H2_38822</name>
</gene>
<feature type="non-terminal residue" evidence="1">
    <location>
        <position position="1"/>
    </location>
</feature>
<evidence type="ECO:0000313" key="1">
    <source>
        <dbReference type="EMBL" id="GAH59181.1"/>
    </source>
</evidence>
<reference evidence="1" key="1">
    <citation type="journal article" date="2014" name="Front. Microbiol.">
        <title>High frequency of phylogenetically diverse reductive dehalogenase-homologous genes in deep subseafloor sedimentary metagenomes.</title>
        <authorList>
            <person name="Kawai M."/>
            <person name="Futagami T."/>
            <person name="Toyoda A."/>
            <person name="Takaki Y."/>
            <person name="Nishi S."/>
            <person name="Hori S."/>
            <person name="Arai W."/>
            <person name="Tsubouchi T."/>
            <person name="Morono Y."/>
            <person name="Uchiyama I."/>
            <person name="Ito T."/>
            <person name="Fujiyama A."/>
            <person name="Inagaki F."/>
            <person name="Takami H."/>
        </authorList>
    </citation>
    <scope>NUCLEOTIDE SEQUENCE</scope>
    <source>
        <strain evidence="1">Expedition CK06-06</strain>
    </source>
</reference>
<organism evidence="1">
    <name type="scientific">marine sediment metagenome</name>
    <dbReference type="NCBI Taxonomy" id="412755"/>
    <lineage>
        <taxon>unclassified sequences</taxon>
        <taxon>metagenomes</taxon>
        <taxon>ecological metagenomes</taxon>
    </lineage>
</organism>
<sequence>KGDSLYFNSLETHQVVPVTASVKYLDIFV</sequence>
<dbReference type="AlphaFoldDB" id="X1GMQ7"/>
<accession>X1GMQ7</accession>
<protein>
    <submittedName>
        <fullName evidence="1">Uncharacterized protein</fullName>
    </submittedName>
</protein>